<dbReference type="Proteomes" id="UP001519460">
    <property type="component" value="Unassembled WGS sequence"/>
</dbReference>
<protein>
    <submittedName>
        <fullName evidence="1">Uncharacterized protein</fullName>
    </submittedName>
</protein>
<keyword evidence="2" id="KW-1185">Reference proteome</keyword>
<comment type="caution">
    <text evidence="1">The sequence shown here is derived from an EMBL/GenBank/DDBJ whole genome shotgun (WGS) entry which is preliminary data.</text>
</comment>
<evidence type="ECO:0000313" key="2">
    <source>
        <dbReference type="Proteomes" id="UP001519460"/>
    </source>
</evidence>
<reference evidence="1 2" key="1">
    <citation type="journal article" date="2023" name="Sci. Data">
        <title>Genome assembly of the Korean intertidal mud-creeper Batillaria attramentaria.</title>
        <authorList>
            <person name="Patra A.K."/>
            <person name="Ho P.T."/>
            <person name="Jun S."/>
            <person name="Lee S.J."/>
            <person name="Kim Y."/>
            <person name="Won Y.J."/>
        </authorList>
    </citation>
    <scope>NUCLEOTIDE SEQUENCE [LARGE SCALE GENOMIC DNA]</scope>
    <source>
        <strain evidence="1">Wonlab-2016</strain>
    </source>
</reference>
<accession>A0ABD0LL22</accession>
<evidence type="ECO:0000313" key="1">
    <source>
        <dbReference type="EMBL" id="KAK7500195.1"/>
    </source>
</evidence>
<organism evidence="1 2">
    <name type="scientific">Batillaria attramentaria</name>
    <dbReference type="NCBI Taxonomy" id="370345"/>
    <lineage>
        <taxon>Eukaryota</taxon>
        <taxon>Metazoa</taxon>
        <taxon>Spiralia</taxon>
        <taxon>Lophotrochozoa</taxon>
        <taxon>Mollusca</taxon>
        <taxon>Gastropoda</taxon>
        <taxon>Caenogastropoda</taxon>
        <taxon>Sorbeoconcha</taxon>
        <taxon>Cerithioidea</taxon>
        <taxon>Batillariidae</taxon>
        <taxon>Batillaria</taxon>
    </lineage>
</organism>
<gene>
    <name evidence="1" type="ORF">BaRGS_00008418</name>
</gene>
<sequence>MNTALSLDINFMYINFIFGDGKGGRQSERPQTNRRGTGCDVCRDDAILGHSASFPEDLNEADVHARAAWEQGTPLADALAPRFVQPISC</sequence>
<dbReference type="AlphaFoldDB" id="A0ABD0LL22"/>
<dbReference type="EMBL" id="JACVVK020000038">
    <property type="protein sequence ID" value="KAK7500195.1"/>
    <property type="molecule type" value="Genomic_DNA"/>
</dbReference>
<proteinExistence type="predicted"/>
<name>A0ABD0LL22_9CAEN</name>